<keyword evidence="5" id="KW-1185">Reference proteome</keyword>
<dbReference type="RefSeq" id="WP_086863061.1">
    <property type="nucleotide sequence ID" value="NZ_JADBEG010000001.1"/>
</dbReference>
<reference evidence="4 5" key="1">
    <citation type="submission" date="2020-10" db="EMBL/GenBank/DDBJ databases">
        <title>Sequencing the genomes of 1000 actinobacteria strains.</title>
        <authorList>
            <person name="Klenk H.-P."/>
        </authorList>
    </citation>
    <scope>NUCLEOTIDE SEQUENCE [LARGE SCALE GENOMIC DNA]</scope>
    <source>
        <strain evidence="4 5">DSM 44653</strain>
    </source>
</reference>
<keyword evidence="2" id="KW-0812">Transmembrane</keyword>
<dbReference type="Pfam" id="PF04264">
    <property type="entry name" value="YceI"/>
    <property type="match status" value="1"/>
</dbReference>
<evidence type="ECO:0000256" key="1">
    <source>
        <dbReference type="ARBA" id="ARBA00008812"/>
    </source>
</evidence>
<name>A0ABR9HXW4_9PSEU</name>
<evidence type="ECO:0000313" key="4">
    <source>
        <dbReference type="EMBL" id="MBE1495769.1"/>
    </source>
</evidence>
<comment type="caution">
    <text evidence="4">The sequence shown here is derived from an EMBL/GenBank/DDBJ whole genome shotgun (WGS) entry which is preliminary data.</text>
</comment>
<dbReference type="Gene3D" id="2.40.128.110">
    <property type="entry name" value="Lipid/polyisoprenoid-binding, YceI-like"/>
    <property type="match status" value="1"/>
</dbReference>
<keyword evidence="2" id="KW-0472">Membrane</keyword>
<dbReference type="PANTHER" id="PTHR34406:SF1">
    <property type="entry name" value="PROTEIN YCEI"/>
    <property type="match status" value="1"/>
</dbReference>
<dbReference type="SUPFAM" id="SSF101874">
    <property type="entry name" value="YceI-like"/>
    <property type="match status" value="1"/>
</dbReference>
<feature type="domain" description="Lipid/polyisoprenoid-binding YceI-like" evidence="3">
    <location>
        <begin position="66"/>
        <end position="232"/>
    </location>
</feature>
<evidence type="ECO:0000256" key="2">
    <source>
        <dbReference type="SAM" id="Phobius"/>
    </source>
</evidence>
<gene>
    <name evidence="4" type="ORF">H4696_002869</name>
</gene>
<proteinExistence type="inferred from homology"/>
<comment type="similarity">
    <text evidence="1">Belongs to the UPF0312 family.</text>
</comment>
<accession>A0ABR9HXW4</accession>
<evidence type="ECO:0000313" key="5">
    <source>
        <dbReference type="Proteomes" id="UP000631670"/>
    </source>
</evidence>
<feature type="transmembrane region" description="Helical" evidence="2">
    <location>
        <begin position="21"/>
        <end position="41"/>
    </location>
</feature>
<dbReference type="InterPro" id="IPR007372">
    <property type="entry name" value="Lipid/polyisoprenoid-bd_YceI"/>
</dbReference>
<protein>
    <submittedName>
        <fullName evidence="4">Polyisoprenoid-binding protein YceI</fullName>
    </submittedName>
</protein>
<organism evidence="4 5">
    <name type="scientific">Amycolatopsis lexingtonensis</name>
    <dbReference type="NCBI Taxonomy" id="218822"/>
    <lineage>
        <taxon>Bacteria</taxon>
        <taxon>Bacillati</taxon>
        <taxon>Actinomycetota</taxon>
        <taxon>Actinomycetes</taxon>
        <taxon>Pseudonocardiales</taxon>
        <taxon>Pseudonocardiaceae</taxon>
        <taxon>Amycolatopsis</taxon>
    </lineage>
</organism>
<dbReference type="PANTHER" id="PTHR34406">
    <property type="entry name" value="PROTEIN YCEI"/>
    <property type="match status" value="1"/>
</dbReference>
<keyword evidence="2" id="KW-1133">Transmembrane helix</keyword>
<evidence type="ECO:0000259" key="3">
    <source>
        <dbReference type="SMART" id="SM00867"/>
    </source>
</evidence>
<dbReference type="InterPro" id="IPR036761">
    <property type="entry name" value="TTHA0802/YceI-like_sf"/>
</dbReference>
<dbReference type="SMART" id="SM00867">
    <property type="entry name" value="YceI"/>
    <property type="match status" value="1"/>
</dbReference>
<dbReference type="Proteomes" id="UP000631670">
    <property type="component" value="Unassembled WGS sequence"/>
</dbReference>
<sequence>MITTTSETASRPPRKRRWLRRTLIALAALVVLLVAAVVLYVKLAPVPAPLALPATTSAPTGPLAGQWDVTTGSAAGFRIQQTVLFVSNDVVQRTGSVAGSLTIADDQATAARFTVDLTTLTTNGKPTPQLAISLDTARYPEALVTLAAPQKVDATFASGDAVTETVAGQLMLRGRTHPVTITLTARRDGDLLRTAGTIPVTFADWDIPSPAGYGPFGSLADHGIAEFSLVLHRH</sequence>
<dbReference type="EMBL" id="JADBEG010000001">
    <property type="protein sequence ID" value="MBE1495769.1"/>
    <property type="molecule type" value="Genomic_DNA"/>
</dbReference>